<accession>G3AQU4</accession>
<protein>
    <submittedName>
        <fullName evidence="1">Uncharacterized protein</fullName>
    </submittedName>
</protein>
<dbReference type="InParanoid" id="G3AQU4"/>
<dbReference type="HOGENOM" id="CLU_2929195_0_0_1"/>
<dbReference type="GeneID" id="18874232"/>
<organism evidence="2">
    <name type="scientific">Spathaspora passalidarum (strain NRRL Y-27907 / 11-Y1)</name>
    <dbReference type="NCBI Taxonomy" id="619300"/>
    <lineage>
        <taxon>Eukaryota</taxon>
        <taxon>Fungi</taxon>
        <taxon>Dikarya</taxon>
        <taxon>Ascomycota</taxon>
        <taxon>Saccharomycotina</taxon>
        <taxon>Pichiomycetes</taxon>
        <taxon>Debaryomycetaceae</taxon>
        <taxon>Spathaspora</taxon>
    </lineage>
</organism>
<reference evidence="1 2" key="1">
    <citation type="journal article" date="2011" name="Proc. Natl. Acad. Sci. U.S.A.">
        <title>Comparative genomics of xylose-fermenting fungi for enhanced biofuel production.</title>
        <authorList>
            <person name="Wohlbach D.J."/>
            <person name="Kuo A."/>
            <person name="Sato T.K."/>
            <person name="Potts K.M."/>
            <person name="Salamov A.A."/>
            <person name="LaButti K.M."/>
            <person name="Sun H."/>
            <person name="Clum A."/>
            <person name="Pangilinan J.L."/>
            <person name="Lindquist E.A."/>
            <person name="Lucas S."/>
            <person name="Lapidus A."/>
            <person name="Jin M."/>
            <person name="Gunawan C."/>
            <person name="Balan V."/>
            <person name="Dale B.E."/>
            <person name="Jeffries T.W."/>
            <person name="Zinkel R."/>
            <person name="Barry K.W."/>
            <person name="Grigoriev I.V."/>
            <person name="Gasch A.P."/>
        </authorList>
    </citation>
    <scope>NUCLEOTIDE SEQUENCE [LARGE SCALE GENOMIC DNA]</scope>
    <source>
        <strain evidence="2">NRRL Y-27907 / 11-Y1</strain>
    </source>
</reference>
<proteinExistence type="predicted"/>
<evidence type="ECO:0000313" key="2">
    <source>
        <dbReference type="Proteomes" id="UP000000709"/>
    </source>
</evidence>
<keyword evidence="2" id="KW-1185">Reference proteome</keyword>
<name>G3AQU4_SPAPN</name>
<dbReference type="Proteomes" id="UP000000709">
    <property type="component" value="Unassembled WGS sequence"/>
</dbReference>
<evidence type="ECO:0000313" key="1">
    <source>
        <dbReference type="EMBL" id="EGW31641.1"/>
    </source>
</evidence>
<sequence>MTVSTSKCTQLITCERPKSTMIFSHVIAWFGMSSSSESTPCVSQQPSKIKKSRERFFYRQM</sequence>
<dbReference type="EMBL" id="GL996503">
    <property type="protein sequence ID" value="EGW31641.1"/>
    <property type="molecule type" value="Genomic_DNA"/>
</dbReference>
<dbReference type="KEGG" id="spaa:SPAPADRAFT_62253"/>
<feature type="non-terminal residue" evidence="1">
    <location>
        <position position="61"/>
    </location>
</feature>
<dbReference type="AlphaFoldDB" id="G3AQU4"/>
<dbReference type="RefSeq" id="XP_007376419.1">
    <property type="nucleotide sequence ID" value="XM_007376357.1"/>
</dbReference>
<gene>
    <name evidence="1" type="ORF">SPAPADRAFT_62253</name>
</gene>